<evidence type="ECO:0000313" key="5">
    <source>
        <dbReference type="Proteomes" id="UP000626982"/>
    </source>
</evidence>
<accession>A0ABQ2KG54</accession>
<feature type="region of interest" description="Disordered" evidence="2">
    <location>
        <begin position="31"/>
        <end position="75"/>
    </location>
</feature>
<proteinExistence type="predicted"/>
<dbReference type="Gene3D" id="2.40.260.10">
    <property type="entry name" value="Sortase"/>
    <property type="match status" value="1"/>
</dbReference>
<reference evidence="5" key="1">
    <citation type="journal article" date="2019" name="Int. J. Syst. Evol. Microbiol.">
        <title>The Global Catalogue of Microorganisms (GCM) 10K type strain sequencing project: providing services to taxonomists for standard genome sequencing and annotation.</title>
        <authorList>
            <consortium name="The Broad Institute Genomics Platform"/>
            <consortium name="The Broad Institute Genome Sequencing Center for Infectious Disease"/>
            <person name="Wu L."/>
            <person name="Ma J."/>
        </authorList>
    </citation>
    <scope>NUCLEOTIDE SEQUENCE [LARGE SCALE GENOMIC DNA]</scope>
    <source>
        <strain evidence="5">CGMCC 1.6960</strain>
    </source>
</reference>
<evidence type="ECO:0000256" key="3">
    <source>
        <dbReference type="SAM" id="SignalP"/>
    </source>
</evidence>
<dbReference type="InterPro" id="IPR005754">
    <property type="entry name" value="Sortase"/>
</dbReference>
<sequence length="221" mass="22881">MMQRIQGRRHRSAVAAALVLAAGVGLSACAGGSGTPASSGEAQPPAATSPAPTPSAAESAEPTAAAPEPLAASRPVRVTIGDVGLDTPLIETGMRGDGTLEVPPGEEGSPASWYDGSPTPGERGASILLGHVDSLSDASGAFFELHDAQVGQRVQVEREDGSTATFEIYRLDTFAKDDFPTREVYYPVRDAELRLITCDDLGQGNGSFPNNFIAFARLVDA</sequence>
<feature type="chain" id="PRO_5045556738" description="Sortase family protein" evidence="3">
    <location>
        <begin position="31"/>
        <end position="221"/>
    </location>
</feature>
<feature type="signal peptide" evidence="3">
    <location>
        <begin position="1"/>
        <end position="30"/>
    </location>
</feature>
<dbReference type="Pfam" id="PF04203">
    <property type="entry name" value="Sortase"/>
    <property type="match status" value="1"/>
</dbReference>
<name>A0ABQ2KG54_9MICO</name>
<dbReference type="Proteomes" id="UP000626982">
    <property type="component" value="Unassembled WGS sequence"/>
</dbReference>
<dbReference type="PROSITE" id="PS51257">
    <property type="entry name" value="PROKAR_LIPOPROTEIN"/>
    <property type="match status" value="1"/>
</dbReference>
<comment type="caution">
    <text evidence="4">The sequence shown here is derived from an EMBL/GenBank/DDBJ whole genome shotgun (WGS) entry which is preliminary data.</text>
</comment>
<organism evidence="4 5">
    <name type="scientific">Agrococcus terreus</name>
    <dbReference type="NCBI Taxonomy" id="574649"/>
    <lineage>
        <taxon>Bacteria</taxon>
        <taxon>Bacillati</taxon>
        <taxon>Actinomycetota</taxon>
        <taxon>Actinomycetes</taxon>
        <taxon>Micrococcales</taxon>
        <taxon>Microbacteriaceae</taxon>
        <taxon>Agrococcus</taxon>
    </lineage>
</organism>
<evidence type="ECO:0000256" key="2">
    <source>
        <dbReference type="SAM" id="MobiDB-lite"/>
    </source>
</evidence>
<keyword evidence="3" id="KW-0732">Signal</keyword>
<dbReference type="CDD" id="cd05829">
    <property type="entry name" value="Sortase_F"/>
    <property type="match status" value="1"/>
</dbReference>
<dbReference type="EMBL" id="BMLM01000001">
    <property type="protein sequence ID" value="GGN80019.1"/>
    <property type="molecule type" value="Genomic_DNA"/>
</dbReference>
<feature type="compositionally biased region" description="Low complexity" evidence="2">
    <location>
        <begin position="41"/>
        <end position="73"/>
    </location>
</feature>
<dbReference type="SUPFAM" id="SSF63817">
    <property type="entry name" value="Sortase"/>
    <property type="match status" value="1"/>
</dbReference>
<dbReference type="InterPro" id="IPR042001">
    <property type="entry name" value="Sortase_F"/>
</dbReference>
<dbReference type="RefSeq" id="WP_188716196.1">
    <property type="nucleotide sequence ID" value="NZ_BAABBD010000001.1"/>
</dbReference>
<evidence type="ECO:0000256" key="1">
    <source>
        <dbReference type="ARBA" id="ARBA00022801"/>
    </source>
</evidence>
<evidence type="ECO:0000313" key="4">
    <source>
        <dbReference type="EMBL" id="GGN80019.1"/>
    </source>
</evidence>
<keyword evidence="1" id="KW-0378">Hydrolase</keyword>
<evidence type="ECO:0008006" key="6">
    <source>
        <dbReference type="Google" id="ProtNLM"/>
    </source>
</evidence>
<feature type="region of interest" description="Disordered" evidence="2">
    <location>
        <begin position="88"/>
        <end position="122"/>
    </location>
</feature>
<dbReference type="InterPro" id="IPR023365">
    <property type="entry name" value="Sortase_dom-sf"/>
</dbReference>
<gene>
    <name evidence="4" type="ORF">GCM10010968_07520</name>
</gene>
<protein>
    <recommendedName>
        <fullName evidence="6">Sortase family protein</fullName>
    </recommendedName>
</protein>
<keyword evidence="5" id="KW-1185">Reference proteome</keyword>